<gene>
    <name evidence="1" type="ORF">AMTR_s00104p00072980</name>
</gene>
<name>W1NYH3_AMBTC</name>
<dbReference type="Gramene" id="ERN00351">
    <property type="protein sequence ID" value="ERN00351"/>
    <property type="gene ID" value="AMTR_s00104p00072980"/>
</dbReference>
<evidence type="ECO:0000313" key="2">
    <source>
        <dbReference type="Proteomes" id="UP000017836"/>
    </source>
</evidence>
<sequence>MDRVSDITNLAKSGERIATGFHSGVRQIGIGFLTSQTRQSRANRDQVSDVTNTADELDIRV</sequence>
<dbReference type="Proteomes" id="UP000017836">
    <property type="component" value="Unassembled WGS sequence"/>
</dbReference>
<protein>
    <submittedName>
        <fullName evidence="1">Uncharacterized protein</fullName>
    </submittedName>
</protein>
<dbReference type="AlphaFoldDB" id="W1NYH3"/>
<evidence type="ECO:0000313" key="1">
    <source>
        <dbReference type="EMBL" id="ERN00351.1"/>
    </source>
</evidence>
<proteinExistence type="predicted"/>
<reference evidence="2" key="1">
    <citation type="journal article" date="2013" name="Science">
        <title>The Amborella genome and the evolution of flowering plants.</title>
        <authorList>
            <consortium name="Amborella Genome Project"/>
        </authorList>
    </citation>
    <scope>NUCLEOTIDE SEQUENCE [LARGE SCALE GENOMIC DNA]</scope>
</reference>
<dbReference type="HOGENOM" id="CLU_2925692_0_0_1"/>
<dbReference type="EMBL" id="KI394907">
    <property type="protein sequence ID" value="ERN00351.1"/>
    <property type="molecule type" value="Genomic_DNA"/>
</dbReference>
<accession>W1NYH3</accession>
<organism evidence="1 2">
    <name type="scientific">Amborella trichopoda</name>
    <dbReference type="NCBI Taxonomy" id="13333"/>
    <lineage>
        <taxon>Eukaryota</taxon>
        <taxon>Viridiplantae</taxon>
        <taxon>Streptophyta</taxon>
        <taxon>Embryophyta</taxon>
        <taxon>Tracheophyta</taxon>
        <taxon>Spermatophyta</taxon>
        <taxon>Magnoliopsida</taxon>
        <taxon>Amborellales</taxon>
        <taxon>Amborellaceae</taxon>
        <taxon>Amborella</taxon>
    </lineage>
</organism>
<keyword evidence="2" id="KW-1185">Reference proteome</keyword>